<proteinExistence type="predicted"/>
<gene>
    <name evidence="1" type="ORF">SAMN04488107_0064</name>
</gene>
<protein>
    <submittedName>
        <fullName evidence="1">Uncharacterized protein</fullName>
    </submittedName>
</protein>
<reference evidence="2" key="1">
    <citation type="submission" date="2017-06" db="EMBL/GenBank/DDBJ databases">
        <authorList>
            <person name="Varghese N."/>
            <person name="Submissions S."/>
        </authorList>
    </citation>
    <scope>NUCLEOTIDE SEQUENCE [LARGE SCALE GENOMIC DNA]</scope>
    <source>
        <strain evidence="2">DSM 45423</strain>
    </source>
</reference>
<dbReference type="Proteomes" id="UP000198386">
    <property type="component" value="Unassembled WGS sequence"/>
</dbReference>
<evidence type="ECO:0000313" key="2">
    <source>
        <dbReference type="Proteomes" id="UP000198386"/>
    </source>
</evidence>
<evidence type="ECO:0000313" key="1">
    <source>
        <dbReference type="EMBL" id="SNR82389.1"/>
    </source>
</evidence>
<accession>A0A238ZGU7</accession>
<name>A0A238ZGU7_9ACTN</name>
<sequence>MSTMTRAQLAALPATVDIPTAARALSIGRTLAYQLASFPCVCCASAPATAWSPAARTGSWPPLA</sequence>
<dbReference type="EMBL" id="FZOH01000001">
    <property type="protein sequence ID" value="SNR82389.1"/>
    <property type="molecule type" value="Genomic_DNA"/>
</dbReference>
<organism evidence="1 2">
    <name type="scientific">Geodermatophilus saharensis</name>
    <dbReference type="NCBI Taxonomy" id="1137994"/>
    <lineage>
        <taxon>Bacteria</taxon>
        <taxon>Bacillati</taxon>
        <taxon>Actinomycetota</taxon>
        <taxon>Actinomycetes</taxon>
        <taxon>Geodermatophilales</taxon>
        <taxon>Geodermatophilaceae</taxon>
        <taxon>Geodermatophilus</taxon>
    </lineage>
</organism>
<dbReference type="AlphaFoldDB" id="A0A238ZGU7"/>
<keyword evidence="2" id="KW-1185">Reference proteome</keyword>
<dbReference type="RefSeq" id="WP_217897115.1">
    <property type="nucleotide sequence ID" value="NZ_FZOH01000001.1"/>
</dbReference>